<gene>
    <name evidence="2" type="ORF">MW290_02500</name>
</gene>
<evidence type="ECO:0000313" key="3">
    <source>
        <dbReference type="Proteomes" id="UP001056201"/>
    </source>
</evidence>
<sequence>MTDLTHHHALPTAAPARDSLATAGVFIAGFAVLLMFALLAQLLMLPWRAWLPGAEGEPSLLGAVRAAVYTFMSYLD</sequence>
<proteinExistence type="predicted"/>
<feature type="transmembrane region" description="Helical" evidence="1">
    <location>
        <begin position="20"/>
        <end position="40"/>
    </location>
</feature>
<keyword evidence="1" id="KW-0472">Membrane</keyword>
<keyword evidence="1" id="KW-0812">Transmembrane</keyword>
<organism evidence="2 3">
    <name type="scientific">Aquincola tertiaricarbonis</name>
    <dbReference type="NCBI Taxonomy" id="391953"/>
    <lineage>
        <taxon>Bacteria</taxon>
        <taxon>Pseudomonadati</taxon>
        <taxon>Pseudomonadota</taxon>
        <taxon>Betaproteobacteria</taxon>
        <taxon>Burkholderiales</taxon>
        <taxon>Sphaerotilaceae</taxon>
        <taxon>Aquincola</taxon>
    </lineage>
</organism>
<keyword evidence="1" id="KW-1133">Transmembrane helix</keyword>
<name>A0ABY4S6H1_AQUTE</name>
<dbReference type="Proteomes" id="UP001056201">
    <property type="component" value="Chromosome 1"/>
</dbReference>
<keyword evidence="3" id="KW-1185">Reference proteome</keyword>
<evidence type="ECO:0000313" key="2">
    <source>
        <dbReference type="EMBL" id="URI07511.1"/>
    </source>
</evidence>
<dbReference type="EMBL" id="CP097635">
    <property type="protein sequence ID" value="URI07511.1"/>
    <property type="molecule type" value="Genomic_DNA"/>
</dbReference>
<accession>A0ABY4S6H1</accession>
<protein>
    <submittedName>
        <fullName evidence="2">Uncharacterized protein</fullName>
    </submittedName>
</protein>
<evidence type="ECO:0000256" key="1">
    <source>
        <dbReference type="SAM" id="Phobius"/>
    </source>
</evidence>
<reference evidence="2" key="1">
    <citation type="submission" date="2022-05" db="EMBL/GenBank/DDBJ databases">
        <title>An RpoN-dependent PEP-CTERM gene is involved in floc formation of an Aquincola tertiaricarbonis strain.</title>
        <authorList>
            <person name="Qiu D."/>
            <person name="Xia M."/>
        </authorList>
    </citation>
    <scope>NUCLEOTIDE SEQUENCE</scope>
    <source>
        <strain evidence="2">RN12</strain>
    </source>
</reference>
<dbReference type="RefSeq" id="WP_250195746.1">
    <property type="nucleotide sequence ID" value="NZ_CP097635.1"/>
</dbReference>